<dbReference type="NCBIfam" id="TIGR02258">
    <property type="entry name" value="2_5_ligase"/>
    <property type="match status" value="1"/>
</dbReference>
<keyword evidence="3" id="KW-0436">Ligase</keyword>
<dbReference type="HAMAP" id="MF_01940">
    <property type="entry name" value="RNA_CPDase"/>
    <property type="match status" value="1"/>
</dbReference>
<dbReference type="InterPro" id="IPR009097">
    <property type="entry name" value="Cyclic_Pdiesterase"/>
</dbReference>
<name>A0A364LFL8_9GAMM</name>
<comment type="function">
    <text evidence="2">Hydrolyzes RNA 2',3'-cyclic phosphodiester to an RNA 2'-phosphomonoester.</text>
</comment>
<dbReference type="PANTHER" id="PTHR35561:SF1">
    <property type="entry name" value="RNA 2',3'-CYCLIC PHOSPHODIESTERASE"/>
    <property type="match status" value="1"/>
</dbReference>
<evidence type="ECO:0000256" key="2">
    <source>
        <dbReference type="HAMAP-Rule" id="MF_01940"/>
    </source>
</evidence>
<dbReference type="EMBL" id="MVJN01000014">
    <property type="protein sequence ID" value="RAP34755.1"/>
    <property type="molecule type" value="Genomic_DNA"/>
</dbReference>
<dbReference type="GO" id="GO:0008664">
    <property type="term" value="F:RNA 2',3'-cyclic 3'-phosphodiesterase activity"/>
    <property type="evidence" value="ECO:0007669"/>
    <property type="project" value="UniProtKB-EC"/>
</dbReference>
<dbReference type="PANTHER" id="PTHR35561">
    <property type="entry name" value="RNA 2',3'-CYCLIC PHOSPHODIESTERASE"/>
    <property type="match status" value="1"/>
</dbReference>
<dbReference type="Proteomes" id="UP000249458">
    <property type="component" value="Unassembled WGS sequence"/>
</dbReference>
<gene>
    <name evidence="3" type="ORF">B1207_14990</name>
</gene>
<dbReference type="AlphaFoldDB" id="A0A364LFL8"/>
<feature type="short sequence motif" description="HXTX 1" evidence="2">
    <location>
        <begin position="60"/>
        <end position="63"/>
    </location>
</feature>
<dbReference type="GO" id="GO:0004113">
    <property type="term" value="F:2',3'-cyclic-nucleotide 3'-phosphodiesterase activity"/>
    <property type="evidence" value="ECO:0007669"/>
    <property type="project" value="InterPro"/>
</dbReference>
<accession>A0A364LFL8</accession>
<protein>
    <recommendedName>
        <fullName evidence="2">RNA 2',3'-cyclic phosphodiesterase</fullName>
        <shortName evidence="2">RNA 2',3'-CPDase</shortName>
        <ecNumber evidence="2">3.1.4.58</ecNumber>
    </recommendedName>
</protein>
<feature type="active site" description="Proton donor" evidence="2">
    <location>
        <position position="60"/>
    </location>
</feature>
<dbReference type="GO" id="GO:0016874">
    <property type="term" value="F:ligase activity"/>
    <property type="evidence" value="ECO:0007669"/>
    <property type="project" value="UniProtKB-KW"/>
</dbReference>
<evidence type="ECO:0000256" key="1">
    <source>
        <dbReference type="ARBA" id="ARBA00022801"/>
    </source>
</evidence>
<dbReference type="Gene3D" id="3.90.1140.10">
    <property type="entry name" value="Cyclic phosphodiesterase"/>
    <property type="match status" value="1"/>
</dbReference>
<dbReference type="EC" id="3.1.4.58" evidence="2"/>
<feature type="active site" description="Proton acceptor" evidence="2">
    <location>
        <position position="145"/>
    </location>
</feature>
<reference evidence="3 4" key="1">
    <citation type="submission" date="2017-02" db="EMBL/GenBank/DDBJ databases">
        <title>Legionella quilivanii strain from human: case report and whole genome sequencing analysis.</title>
        <authorList>
            <person name="Lalancette C."/>
            <person name="Leduc J.-M."/>
            <person name="Levesque S."/>
            <person name="Fournier E."/>
            <person name="Saoud J."/>
            <person name="Faucher S.P."/>
            <person name="Bernard K."/>
            <person name="Martineau C."/>
            <person name="Longtin J."/>
        </authorList>
    </citation>
    <scope>NUCLEOTIDE SEQUENCE [LARGE SCALE GENOMIC DNA]</scope>
    <source>
        <strain evidence="3 4">ID143958</strain>
    </source>
</reference>
<keyword evidence="1 2" id="KW-0378">Hydrolase</keyword>
<comment type="caution">
    <text evidence="3">The sequence shown here is derived from an EMBL/GenBank/DDBJ whole genome shotgun (WGS) entry which is preliminary data.</text>
</comment>
<sequence length="203" mass="23379">MFYRKLEITSIIRMIMESFRSFFGVGINGQVQEELALLISRMQKHSHASSVKWTLKENLHVTLQFVQKMNCRDIPLLAKTLTAELSCEPFPIEFGDFLYFPNPAYPKVISLKVEPNETLAMLSRIIGEALNHLGYSTESRAYTAHVTLGRIRDNAWNRQFEEQVSLPVFTPMNVSEITLFESQSMSGEVRYTPVMKWPLNNAR</sequence>
<dbReference type="Pfam" id="PF13563">
    <property type="entry name" value="2_5_RNA_ligase2"/>
    <property type="match status" value="1"/>
</dbReference>
<dbReference type="SUPFAM" id="SSF55144">
    <property type="entry name" value="LigT-like"/>
    <property type="match status" value="1"/>
</dbReference>
<dbReference type="InterPro" id="IPR004175">
    <property type="entry name" value="RNA_CPDase"/>
</dbReference>
<comment type="similarity">
    <text evidence="2">Belongs to the 2H phosphoesterase superfamily. ThpR family.</text>
</comment>
<feature type="short sequence motif" description="HXTX 2" evidence="2">
    <location>
        <begin position="145"/>
        <end position="148"/>
    </location>
</feature>
<evidence type="ECO:0000313" key="4">
    <source>
        <dbReference type="Proteomes" id="UP000249458"/>
    </source>
</evidence>
<proteinExistence type="inferred from homology"/>
<comment type="catalytic activity">
    <reaction evidence="2">
        <text>a 3'-end 2',3'-cyclophospho-ribonucleotide-RNA + H2O = a 3'-end 2'-phospho-ribonucleotide-RNA + H(+)</text>
        <dbReference type="Rhea" id="RHEA:11828"/>
        <dbReference type="Rhea" id="RHEA-COMP:10464"/>
        <dbReference type="Rhea" id="RHEA-COMP:17353"/>
        <dbReference type="ChEBI" id="CHEBI:15377"/>
        <dbReference type="ChEBI" id="CHEBI:15378"/>
        <dbReference type="ChEBI" id="CHEBI:83064"/>
        <dbReference type="ChEBI" id="CHEBI:173113"/>
        <dbReference type="EC" id="3.1.4.58"/>
    </reaction>
</comment>
<evidence type="ECO:0000313" key="3">
    <source>
        <dbReference type="EMBL" id="RAP34755.1"/>
    </source>
</evidence>
<organism evidence="3 4">
    <name type="scientific">Legionella quinlivanii</name>
    <dbReference type="NCBI Taxonomy" id="45073"/>
    <lineage>
        <taxon>Bacteria</taxon>
        <taxon>Pseudomonadati</taxon>
        <taxon>Pseudomonadota</taxon>
        <taxon>Gammaproteobacteria</taxon>
        <taxon>Legionellales</taxon>
        <taxon>Legionellaceae</taxon>
        <taxon>Legionella</taxon>
    </lineage>
</organism>